<evidence type="ECO:0000313" key="2">
    <source>
        <dbReference type="EMBL" id="MFD2097739.1"/>
    </source>
</evidence>
<comment type="caution">
    <text evidence="2">The sequence shown here is derived from an EMBL/GenBank/DDBJ whole genome shotgun (WGS) entry which is preliminary data.</text>
</comment>
<reference evidence="3" key="1">
    <citation type="journal article" date="2019" name="Int. J. Syst. Evol. Microbiol.">
        <title>The Global Catalogue of Microorganisms (GCM) 10K type strain sequencing project: providing services to taxonomists for standard genome sequencing and annotation.</title>
        <authorList>
            <consortium name="The Broad Institute Genomics Platform"/>
            <consortium name="The Broad Institute Genome Sequencing Center for Infectious Disease"/>
            <person name="Wu L."/>
            <person name="Ma J."/>
        </authorList>
    </citation>
    <scope>NUCLEOTIDE SEQUENCE [LARGE SCALE GENOMIC DNA]</scope>
    <source>
        <strain evidence="3">CGMCC 1.10992</strain>
    </source>
</reference>
<dbReference type="Pfam" id="PF06693">
    <property type="entry name" value="DUF1190"/>
    <property type="match status" value="1"/>
</dbReference>
<dbReference type="PROSITE" id="PS51257">
    <property type="entry name" value="PROKAR_LIPOPROTEIN"/>
    <property type="match status" value="1"/>
</dbReference>
<protein>
    <submittedName>
        <fullName evidence="2">DUF1190 domain-containing protein</fullName>
    </submittedName>
</protein>
<organism evidence="2 3">
    <name type="scientific">Corallincola platygyrae</name>
    <dbReference type="NCBI Taxonomy" id="1193278"/>
    <lineage>
        <taxon>Bacteria</taxon>
        <taxon>Pseudomonadati</taxon>
        <taxon>Pseudomonadota</taxon>
        <taxon>Gammaproteobacteria</taxon>
        <taxon>Alteromonadales</taxon>
        <taxon>Psychromonadaceae</taxon>
        <taxon>Corallincola</taxon>
    </lineage>
</organism>
<gene>
    <name evidence="2" type="ORF">ACFSJ3_17245</name>
</gene>
<dbReference type="EMBL" id="JBHUHT010000028">
    <property type="protein sequence ID" value="MFD2097739.1"/>
    <property type="molecule type" value="Genomic_DNA"/>
</dbReference>
<evidence type="ECO:0000256" key="1">
    <source>
        <dbReference type="SAM" id="MobiDB-lite"/>
    </source>
</evidence>
<dbReference type="Proteomes" id="UP001597380">
    <property type="component" value="Unassembled WGS sequence"/>
</dbReference>
<dbReference type="InterPro" id="IPR009576">
    <property type="entry name" value="Biofilm_formation_YgiB"/>
</dbReference>
<evidence type="ECO:0000313" key="3">
    <source>
        <dbReference type="Proteomes" id="UP001597380"/>
    </source>
</evidence>
<name>A0ABW4XSA5_9GAMM</name>
<sequence>MKRSQAVKLTLMGLAGGVVTGCSEPQEQIVTFKDIEDCVDSNLFEAEDCVYQYEKAVAAHQLEAPRYSSRFACEQDFGQNYCASTRNGSFWQPFMAGYMMSVIARGVSDAIYYRSAYSRPLYRSRDDWGMYRTSSNYPIGSYGSSGKMTNLPRSIMTTVPNNSGTIKKSGGQYGKKAPTIKRGGFGSKSAARGGWGS</sequence>
<accession>A0ABW4XSA5</accession>
<dbReference type="RefSeq" id="WP_345341964.1">
    <property type="nucleotide sequence ID" value="NZ_BAABLI010000032.1"/>
</dbReference>
<feature type="region of interest" description="Disordered" evidence="1">
    <location>
        <begin position="158"/>
        <end position="197"/>
    </location>
</feature>
<keyword evidence="3" id="KW-1185">Reference proteome</keyword>
<proteinExistence type="predicted"/>